<comment type="caution">
    <text evidence="1">The sequence shown here is derived from an EMBL/GenBank/DDBJ whole genome shotgun (WGS) entry which is preliminary data.</text>
</comment>
<protein>
    <submittedName>
        <fullName evidence="1">Uncharacterized protein</fullName>
    </submittedName>
</protein>
<dbReference type="Proteomes" id="UP001165296">
    <property type="component" value="Unassembled WGS sequence"/>
</dbReference>
<dbReference type="EMBL" id="JAJADR010000015">
    <property type="protein sequence ID" value="MCB2411135.1"/>
    <property type="molecule type" value="Genomic_DNA"/>
</dbReference>
<accession>A0ABS8AZB8</accession>
<dbReference type="RefSeq" id="WP_226180703.1">
    <property type="nucleotide sequence ID" value="NZ_JAJADR010000015.1"/>
</dbReference>
<sequence length="360" mass="40321">MSLVPFYSAHDAYELALLLQYHDANCRHDLADGFITSERDYVSNLATHLRYPAGTIQNSRLSSSIGLPPSTFDGPITSYTMPPAHEKVLGCDGIIILSRPISGSDEVLYKIGLFEAKWPRMFGGHQHIYRTKSGNADRWDSKYNPDTRTKKLRVSPFPAHYSHFSSQLIRQQTWSGSDVVIWEQLFSEQPVGAPSKKGFKRFGSTCVFHEPAYDFMRGSPRLNPDDKSVPNGTWKRSDLIAMLSVAKPLPIASIIFGMAVCDYGKPIVGNRTRLNILPPSRLTEAYSAAPTDNQFGNGIPINLPNPDNPAAVHQTMRELGLSNYTHITLSPEGIKRVETEQHQRYVEEHRKKLVSLLPTL</sequence>
<name>A0ABS8AZB8_9BACT</name>
<proteinExistence type="predicted"/>
<evidence type="ECO:0000313" key="2">
    <source>
        <dbReference type="Proteomes" id="UP001165296"/>
    </source>
</evidence>
<evidence type="ECO:0000313" key="1">
    <source>
        <dbReference type="EMBL" id="MCB2411135.1"/>
    </source>
</evidence>
<keyword evidence="2" id="KW-1185">Reference proteome</keyword>
<gene>
    <name evidence="1" type="ORF">LGH74_24320</name>
</gene>
<reference evidence="1" key="1">
    <citation type="submission" date="2021-10" db="EMBL/GenBank/DDBJ databases">
        <authorList>
            <person name="Dean J.D."/>
            <person name="Kim M.K."/>
            <person name="Newey C.N."/>
            <person name="Stoker T.S."/>
            <person name="Thompson D.W."/>
            <person name="Grose J.H."/>
        </authorList>
    </citation>
    <scope>NUCLEOTIDE SEQUENCE</scope>
    <source>
        <strain evidence="1">BT178</strain>
    </source>
</reference>
<organism evidence="1 2">
    <name type="scientific">Hymenobacter lucidus</name>
    <dbReference type="NCBI Taxonomy" id="2880930"/>
    <lineage>
        <taxon>Bacteria</taxon>
        <taxon>Pseudomonadati</taxon>
        <taxon>Bacteroidota</taxon>
        <taxon>Cytophagia</taxon>
        <taxon>Cytophagales</taxon>
        <taxon>Hymenobacteraceae</taxon>
        <taxon>Hymenobacter</taxon>
    </lineage>
</organism>